<protein>
    <submittedName>
        <fullName evidence="2">Uncharacterized protein</fullName>
    </submittedName>
</protein>
<evidence type="ECO:0000313" key="2">
    <source>
        <dbReference type="EnsemblFungi" id="FOXG_13675P0"/>
    </source>
</evidence>
<organism evidence="2 3">
    <name type="scientific">Fusarium oxysporum (strain Fo5176)</name>
    <name type="common">Fusarium vascular wilt</name>
    <dbReference type="NCBI Taxonomy" id="660025"/>
    <lineage>
        <taxon>Eukaryota</taxon>
        <taxon>Fungi</taxon>
        <taxon>Dikarya</taxon>
        <taxon>Ascomycota</taxon>
        <taxon>Pezizomycotina</taxon>
        <taxon>Sordariomycetes</taxon>
        <taxon>Hypocreomycetidae</taxon>
        <taxon>Hypocreales</taxon>
        <taxon>Nectriaceae</taxon>
        <taxon>Fusarium</taxon>
        <taxon>Fusarium oxysporum species complex</taxon>
    </lineage>
</organism>
<feature type="compositionally biased region" description="Basic and acidic residues" evidence="1">
    <location>
        <begin position="90"/>
        <end position="105"/>
    </location>
</feature>
<proteinExistence type="predicted"/>
<dbReference type="AlphaFoldDB" id="A0A0D2YBJ7"/>
<accession>A0A0D2YBJ7</accession>
<reference evidence="3" key="1">
    <citation type="journal article" date="2012" name="Mol. Plant Microbe Interact.">
        <title>A highly conserved effector in Fusarium oxysporum is required for full virulence on Arabidopsis.</title>
        <authorList>
            <person name="Thatcher L.F."/>
            <person name="Gardiner D.M."/>
            <person name="Kazan K."/>
            <person name="Manners J."/>
        </authorList>
    </citation>
    <scope>NUCLEOTIDE SEQUENCE [LARGE SCALE GENOMIC DNA]</scope>
    <source>
        <strain evidence="3">Fo5176</strain>
    </source>
</reference>
<name>A0A0D2YBJ7_FUSOF</name>
<feature type="region of interest" description="Disordered" evidence="1">
    <location>
        <begin position="85"/>
        <end position="105"/>
    </location>
</feature>
<sequence length="129" mass="15257">MAHKCLRQLDDHKELTQDSFNYLLNLLRDAFPSKRYMFVSSDVDAKPFGFTNTDFVAPLYHHKTEQWSIICVCFQHQSKENRGRPIVKAQHYDPDPRQDKGRHAEVGDRIRSWVERGHGRNVELKYSRV</sequence>
<reference evidence="2" key="2">
    <citation type="submission" date="2025-08" db="UniProtKB">
        <authorList>
            <consortium name="EnsemblFungi"/>
        </authorList>
    </citation>
    <scope>IDENTIFICATION</scope>
    <source>
        <strain evidence="2">4287 / CBS 123668 / FGSC 9935 / NRRL 34936</strain>
    </source>
</reference>
<evidence type="ECO:0000256" key="1">
    <source>
        <dbReference type="SAM" id="MobiDB-lite"/>
    </source>
</evidence>
<dbReference type="EnsemblFungi" id="FOXG_13675T0">
    <property type="protein sequence ID" value="FOXG_13675P0"/>
    <property type="gene ID" value="FOXG_13675"/>
</dbReference>
<evidence type="ECO:0000313" key="3">
    <source>
        <dbReference type="Proteomes" id="UP000002489"/>
    </source>
</evidence>
<dbReference type="Proteomes" id="UP000002489">
    <property type="component" value="Unassembled WGS sequence"/>
</dbReference>